<evidence type="ECO:0000313" key="8">
    <source>
        <dbReference type="EMBL" id="CAK8997333.1"/>
    </source>
</evidence>
<dbReference type="Pfam" id="PF03441">
    <property type="entry name" value="FAD_binding_7"/>
    <property type="match status" value="2"/>
</dbReference>
<evidence type="ECO:0000256" key="3">
    <source>
        <dbReference type="ARBA" id="ARBA00022630"/>
    </source>
</evidence>
<organism evidence="8 9">
    <name type="scientific">Durusdinium trenchii</name>
    <dbReference type="NCBI Taxonomy" id="1381693"/>
    <lineage>
        <taxon>Eukaryota</taxon>
        <taxon>Sar</taxon>
        <taxon>Alveolata</taxon>
        <taxon>Dinophyceae</taxon>
        <taxon>Suessiales</taxon>
        <taxon>Symbiodiniaceae</taxon>
        <taxon>Durusdinium</taxon>
    </lineage>
</organism>
<evidence type="ECO:0000256" key="1">
    <source>
        <dbReference type="ARBA" id="ARBA00001974"/>
    </source>
</evidence>
<dbReference type="InterPro" id="IPR005101">
    <property type="entry name" value="Cryptochr/Photolyase_FAD-bd"/>
</dbReference>
<proteinExistence type="inferred from homology"/>
<dbReference type="InterPro" id="IPR036134">
    <property type="entry name" value="Crypto/Photolyase_FAD-like_sf"/>
</dbReference>
<keyword evidence="4" id="KW-0274">FAD</keyword>
<evidence type="ECO:0000256" key="2">
    <source>
        <dbReference type="ARBA" id="ARBA00005862"/>
    </source>
</evidence>
<comment type="caution">
    <text evidence="8">The sequence shown here is derived from an EMBL/GenBank/DDBJ whole genome shotgun (WGS) entry which is preliminary data.</text>
</comment>
<name>A0ABP0I440_9DINO</name>
<feature type="region of interest" description="Disordered" evidence="6">
    <location>
        <begin position="797"/>
        <end position="901"/>
    </location>
</feature>
<feature type="compositionally biased region" description="Acidic residues" evidence="6">
    <location>
        <begin position="625"/>
        <end position="634"/>
    </location>
</feature>
<protein>
    <recommendedName>
        <fullName evidence="7">Cryptochrome/DNA photolyase FAD-binding domain-containing protein</fullName>
    </recommendedName>
</protein>
<feature type="region of interest" description="Disordered" evidence="6">
    <location>
        <begin position="1038"/>
        <end position="1097"/>
    </location>
</feature>
<evidence type="ECO:0000259" key="7">
    <source>
        <dbReference type="Pfam" id="PF03441"/>
    </source>
</evidence>
<sequence>MKKLEIQQSVQLGMASETQSHGPNAMIRHPRTTAVAIPSQDAFDVRVLEHVKIFWFEMLLDQGGHWLVLVDAREEENTADVYKDPGQCTVPGLAAMSHDFSMLSAWSPQAMNQDGPFPHPSDWDETTRDGNVAGLDDWAGTAKNFRDLRDQGRLVRPPLPKLETGDLRMTLTLLSSEGMDFEPSWKDLPFPEKVVEPVVDDALMGGEEEGLKRHSAVDCHLQVGEGLSDYLWKTDFALIFGDYQASRLGPWLSLGNLSPRKVFQECLRFCEHHGNDDADPRTKHARRLITELTWRDFFRFYAGKHGTLERWSVAAWGGSVHQRWQRSKDWMQDERIFQLWSNGRTGYPLVDACMRELSITGYTSNHARMNDVTSNWCNWVRCAGLTESRLSSFNVVRQSQKFDPMGLYLRRWLPELQEVPPELIHEPWLMTSEELVRYGASAYPQPCVDPSFFEGTREEVRVAAVPLLEATYTRLLERALSVQAAGLGPPPGAAGESGARGSGEGTPGAAEAGASGKSGDTSPGKSGAAAPGTTGGEEAPPPGEEEGGGRSRGRGLPPLARLRKRDRRDEGEQAVETEVKEEQTVDKSGPLVDVKEKRSDKKKEKERSHKSRASKEGEPEQDKEIPEEEAEERSEDMAPKRRPAAEAGRPRVVRRRPAALDGEVEDQWVPADEVTLAQMEGWAQMRVQGEYWEEAVDCTVEMIELRASRGDRELLGKAVGTSSEALLRYISGVPEKTVRLHLCGRRCDRKTWEDGLIHVTQLKQHRAGEVSWEKNLESSRAEAERDELERVRLEAAARGKGRGLPAGPKAAAEKVDAPGVSGESEEQKKKKKKKKKTKLRMEPVKDHTTLFKNTGMDADPVKRKRFRRRAKKLTKKSRNKDSASTGSSESSDSSSKVSEGEDYFGELFTPQTSTQRMWERLPGVLTAQLLQDAQRSMLLQMGSMASTSGQLQPLTSQYVRQQMGASMSPVIYREAIHWAATLDLMVQGKVASACDVMSQRLKSLEALAKGMKVDLIKQLELIQVENYGLASSSELHQAGRTAHEENKIYGKATGRFPEYRDRFRDKGKAKGEKGESKDKDRDKEKGKKDKGDGKKKH</sequence>
<feature type="compositionally biased region" description="Basic residues" evidence="6">
    <location>
        <begin position="829"/>
        <end position="838"/>
    </location>
</feature>
<evidence type="ECO:0000256" key="5">
    <source>
        <dbReference type="ARBA" id="ARBA00022991"/>
    </source>
</evidence>
<comment type="similarity">
    <text evidence="2">Belongs to the DNA photolyase class-1 family.</text>
</comment>
<dbReference type="PANTHER" id="PTHR11455">
    <property type="entry name" value="CRYPTOCHROME"/>
    <property type="match status" value="1"/>
</dbReference>
<feature type="compositionally biased region" description="Basic and acidic residues" evidence="6">
    <location>
        <begin position="567"/>
        <end position="585"/>
    </location>
</feature>
<evidence type="ECO:0000256" key="6">
    <source>
        <dbReference type="SAM" id="MobiDB-lite"/>
    </source>
</evidence>
<evidence type="ECO:0000313" key="9">
    <source>
        <dbReference type="Proteomes" id="UP001642484"/>
    </source>
</evidence>
<feature type="compositionally biased region" description="Basic and acidic residues" evidence="6">
    <location>
        <begin position="593"/>
        <end position="624"/>
    </location>
</feature>
<dbReference type="InterPro" id="IPR018394">
    <property type="entry name" value="DNA_photolyase_1_CS_C"/>
</dbReference>
<dbReference type="Gene3D" id="1.25.40.80">
    <property type="match status" value="1"/>
</dbReference>
<feature type="compositionally biased region" description="Basic and acidic residues" evidence="6">
    <location>
        <begin position="839"/>
        <end position="849"/>
    </location>
</feature>
<comment type="cofactor">
    <cofactor evidence="1">
        <name>FAD</name>
        <dbReference type="ChEBI" id="CHEBI:57692"/>
    </cofactor>
</comment>
<feature type="compositionally biased region" description="Low complexity" evidence="6">
    <location>
        <begin position="882"/>
        <end position="897"/>
    </location>
</feature>
<dbReference type="InterPro" id="IPR002081">
    <property type="entry name" value="Cryptochrome/DNA_photolyase_1"/>
</dbReference>
<dbReference type="Proteomes" id="UP001642484">
    <property type="component" value="Unassembled WGS sequence"/>
</dbReference>
<feature type="region of interest" description="Disordered" evidence="6">
    <location>
        <begin position="487"/>
        <end position="658"/>
    </location>
</feature>
<feature type="domain" description="Cryptochrome/DNA photolyase FAD-binding" evidence="7">
    <location>
        <begin position="371"/>
        <end position="449"/>
    </location>
</feature>
<reference evidence="8 9" key="1">
    <citation type="submission" date="2024-02" db="EMBL/GenBank/DDBJ databases">
        <authorList>
            <person name="Chen Y."/>
            <person name="Shah S."/>
            <person name="Dougan E. K."/>
            <person name="Thang M."/>
            <person name="Chan C."/>
        </authorList>
    </citation>
    <scope>NUCLEOTIDE SEQUENCE [LARGE SCALE GENOMIC DNA]</scope>
</reference>
<dbReference type="PROSITE" id="PS00394">
    <property type="entry name" value="DNA_PHOTOLYASES_1_1"/>
    <property type="match status" value="1"/>
</dbReference>
<dbReference type="Gene3D" id="1.10.579.10">
    <property type="entry name" value="DNA Cyclobutane Dipyrimidine Photolyase, subunit A, domain 3"/>
    <property type="match status" value="2"/>
</dbReference>
<feature type="compositionally biased region" description="Low complexity" evidence="6">
    <location>
        <begin position="507"/>
        <end position="538"/>
    </location>
</feature>
<feature type="compositionally biased region" description="Basic residues" evidence="6">
    <location>
        <begin position="862"/>
        <end position="878"/>
    </location>
</feature>
<keyword evidence="5" id="KW-0157">Chromophore</keyword>
<keyword evidence="3" id="KW-0285">Flavoprotein</keyword>
<gene>
    <name evidence="8" type="ORF">CCMP2556_LOCUS4819</name>
</gene>
<feature type="domain" description="Cryptochrome/DNA photolyase FAD-binding" evidence="7">
    <location>
        <begin position="289"/>
        <end position="370"/>
    </location>
</feature>
<evidence type="ECO:0000256" key="4">
    <source>
        <dbReference type="ARBA" id="ARBA00022827"/>
    </source>
</evidence>
<dbReference type="PANTHER" id="PTHR11455:SF22">
    <property type="entry name" value="CRYPTOCHROME DASH"/>
    <property type="match status" value="1"/>
</dbReference>
<dbReference type="EMBL" id="CAXAMN010002003">
    <property type="protein sequence ID" value="CAK8997333.1"/>
    <property type="molecule type" value="Genomic_DNA"/>
</dbReference>
<feature type="compositionally biased region" description="Basic and acidic residues" evidence="6">
    <location>
        <begin position="1057"/>
        <end position="1097"/>
    </location>
</feature>
<accession>A0ABP0I440</accession>
<keyword evidence="9" id="KW-1185">Reference proteome</keyword>
<dbReference type="SUPFAM" id="SSF48173">
    <property type="entry name" value="Cryptochrome/photolyase FAD-binding domain"/>
    <property type="match status" value="1"/>
</dbReference>